<dbReference type="SMART" id="SM00823">
    <property type="entry name" value="PKS_PP"/>
    <property type="match status" value="1"/>
</dbReference>
<proteinExistence type="predicted"/>
<protein>
    <submittedName>
        <fullName evidence="5">Amino acid adenylation domain-containing protein</fullName>
    </submittedName>
</protein>
<dbReference type="FunFam" id="3.40.50.980:FF:000001">
    <property type="entry name" value="Non-ribosomal peptide synthetase"/>
    <property type="match status" value="1"/>
</dbReference>
<dbReference type="Proteomes" id="UP000305131">
    <property type="component" value="Unassembled WGS sequence"/>
</dbReference>
<accession>A0A6C1KHG4</accession>
<name>A0A6C1KHG4_XANAU</name>
<dbReference type="OrthoDB" id="9803968at2"/>
<comment type="caution">
    <text evidence="5">The sequence shown here is derived from an EMBL/GenBank/DDBJ whole genome shotgun (WGS) entry which is preliminary data.</text>
</comment>
<dbReference type="Pfam" id="PF00975">
    <property type="entry name" value="Thioesterase"/>
    <property type="match status" value="1"/>
</dbReference>
<dbReference type="SUPFAM" id="SSF52777">
    <property type="entry name" value="CoA-dependent acyltransferases"/>
    <property type="match status" value="2"/>
</dbReference>
<evidence type="ECO:0000256" key="1">
    <source>
        <dbReference type="ARBA" id="ARBA00001957"/>
    </source>
</evidence>
<evidence type="ECO:0000259" key="4">
    <source>
        <dbReference type="PROSITE" id="PS50075"/>
    </source>
</evidence>
<dbReference type="GO" id="GO:0009239">
    <property type="term" value="P:enterobactin biosynthetic process"/>
    <property type="evidence" value="ECO:0007669"/>
    <property type="project" value="TreeGrafter"/>
</dbReference>
<dbReference type="FunFam" id="2.30.38.10:FF:000001">
    <property type="entry name" value="Non-ribosomal peptide synthetase PvdI"/>
    <property type="match status" value="1"/>
</dbReference>
<dbReference type="GO" id="GO:0031177">
    <property type="term" value="F:phosphopantetheine binding"/>
    <property type="evidence" value="ECO:0007669"/>
    <property type="project" value="InterPro"/>
</dbReference>
<gene>
    <name evidence="5" type="ORF">FBQ73_10385</name>
</gene>
<dbReference type="InterPro" id="IPR029058">
    <property type="entry name" value="AB_hydrolase_fold"/>
</dbReference>
<dbReference type="GeneID" id="95773859"/>
<organism evidence="5 6">
    <name type="scientific">Xanthobacter autotrophicus</name>
    <dbReference type="NCBI Taxonomy" id="280"/>
    <lineage>
        <taxon>Bacteria</taxon>
        <taxon>Pseudomonadati</taxon>
        <taxon>Pseudomonadota</taxon>
        <taxon>Alphaproteobacteria</taxon>
        <taxon>Hyphomicrobiales</taxon>
        <taxon>Xanthobacteraceae</taxon>
        <taxon>Xanthobacter</taxon>
    </lineage>
</organism>
<feature type="domain" description="Carrier" evidence="4">
    <location>
        <begin position="1007"/>
        <end position="1083"/>
    </location>
</feature>
<dbReference type="SUPFAM" id="SSF53474">
    <property type="entry name" value="alpha/beta-Hydrolases"/>
    <property type="match status" value="1"/>
</dbReference>
<dbReference type="Pfam" id="PF00501">
    <property type="entry name" value="AMP-binding"/>
    <property type="match status" value="1"/>
</dbReference>
<reference evidence="5 6" key="1">
    <citation type="submission" date="2019-05" db="EMBL/GenBank/DDBJ databases">
        <authorList>
            <person name="Zhou X."/>
        </authorList>
    </citation>
    <scope>NUCLEOTIDE SEQUENCE [LARGE SCALE GENOMIC DNA]</scope>
    <source>
        <strain evidence="5 6">DSM 432</strain>
    </source>
</reference>
<dbReference type="InterPro" id="IPR025110">
    <property type="entry name" value="AMP-bd_C"/>
</dbReference>
<dbReference type="InterPro" id="IPR020845">
    <property type="entry name" value="AMP-binding_CS"/>
</dbReference>
<dbReference type="PANTHER" id="PTHR45527">
    <property type="entry name" value="NONRIBOSOMAL PEPTIDE SYNTHETASE"/>
    <property type="match status" value="1"/>
</dbReference>
<evidence type="ECO:0000313" key="6">
    <source>
        <dbReference type="Proteomes" id="UP000305131"/>
    </source>
</evidence>
<dbReference type="InterPro" id="IPR010071">
    <property type="entry name" value="AA_adenyl_dom"/>
</dbReference>
<dbReference type="CDD" id="cd17649">
    <property type="entry name" value="A_NRPS_PvdJ-like"/>
    <property type="match status" value="1"/>
</dbReference>
<dbReference type="InterPro" id="IPR045851">
    <property type="entry name" value="AMP-bd_C_sf"/>
</dbReference>
<dbReference type="RefSeq" id="WP_138399403.1">
    <property type="nucleotide sequence ID" value="NZ_JBAFVI010000002.1"/>
</dbReference>
<dbReference type="NCBIfam" id="TIGR01733">
    <property type="entry name" value="AA-adenyl-dom"/>
    <property type="match status" value="1"/>
</dbReference>
<dbReference type="InterPro" id="IPR036736">
    <property type="entry name" value="ACP-like_sf"/>
</dbReference>
<dbReference type="GO" id="GO:0005829">
    <property type="term" value="C:cytosol"/>
    <property type="evidence" value="ECO:0007669"/>
    <property type="project" value="TreeGrafter"/>
</dbReference>
<dbReference type="EMBL" id="VAUP01000022">
    <property type="protein sequence ID" value="TLX43047.1"/>
    <property type="molecule type" value="Genomic_DNA"/>
</dbReference>
<dbReference type="InterPro" id="IPR023213">
    <property type="entry name" value="CAT-like_dom_sf"/>
</dbReference>
<dbReference type="CDD" id="cd19531">
    <property type="entry name" value="LCL_NRPS-like"/>
    <property type="match status" value="1"/>
</dbReference>
<dbReference type="PROSITE" id="PS50075">
    <property type="entry name" value="CARRIER"/>
    <property type="match status" value="1"/>
</dbReference>
<dbReference type="Gene3D" id="3.40.50.980">
    <property type="match status" value="2"/>
</dbReference>
<dbReference type="Gene3D" id="2.30.38.10">
    <property type="entry name" value="Luciferase, Domain 3"/>
    <property type="match status" value="1"/>
</dbReference>
<dbReference type="Gene3D" id="1.10.1200.10">
    <property type="entry name" value="ACP-like"/>
    <property type="match status" value="1"/>
</dbReference>
<evidence type="ECO:0000256" key="2">
    <source>
        <dbReference type="ARBA" id="ARBA00022450"/>
    </source>
</evidence>
<dbReference type="InterPro" id="IPR001031">
    <property type="entry name" value="Thioesterase"/>
</dbReference>
<dbReference type="Pfam" id="PF00668">
    <property type="entry name" value="Condensation"/>
    <property type="match status" value="1"/>
</dbReference>
<dbReference type="PANTHER" id="PTHR45527:SF1">
    <property type="entry name" value="FATTY ACID SYNTHASE"/>
    <property type="match status" value="1"/>
</dbReference>
<dbReference type="GO" id="GO:0009366">
    <property type="term" value="C:enterobactin synthetase complex"/>
    <property type="evidence" value="ECO:0007669"/>
    <property type="project" value="TreeGrafter"/>
</dbReference>
<dbReference type="SUPFAM" id="SSF47336">
    <property type="entry name" value="ACP-like"/>
    <property type="match status" value="1"/>
</dbReference>
<dbReference type="InterPro" id="IPR020806">
    <property type="entry name" value="PKS_PP-bd"/>
</dbReference>
<dbReference type="PROSITE" id="PS00012">
    <property type="entry name" value="PHOSPHOPANTETHEINE"/>
    <property type="match status" value="1"/>
</dbReference>
<dbReference type="SUPFAM" id="SSF56801">
    <property type="entry name" value="Acetyl-CoA synthetase-like"/>
    <property type="match status" value="1"/>
</dbReference>
<dbReference type="InterPro" id="IPR006162">
    <property type="entry name" value="Ppantetheine_attach_site"/>
</dbReference>
<dbReference type="Pfam" id="PF13193">
    <property type="entry name" value="AMP-binding_C"/>
    <property type="match status" value="1"/>
</dbReference>
<dbReference type="FunFam" id="3.30.300.30:FF:000010">
    <property type="entry name" value="Enterobactin synthetase component F"/>
    <property type="match status" value="1"/>
</dbReference>
<keyword evidence="2" id="KW-0596">Phosphopantetheine</keyword>
<dbReference type="InterPro" id="IPR000873">
    <property type="entry name" value="AMP-dep_synth/lig_dom"/>
</dbReference>
<dbReference type="Gene3D" id="3.40.50.1820">
    <property type="entry name" value="alpha/beta hydrolase"/>
    <property type="match status" value="1"/>
</dbReference>
<dbReference type="Gene3D" id="3.30.559.30">
    <property type="entry name" value="Nonribosomal peptide synthetase, condensation domain"/>
    <property type="match status" value="1"/>
</dbReference>
<dbReference type="Gene3D" id="3.30.559.10">
    <property type="entry name" value="Chloramphenicol acetyltransferase-like domain"/>
    <property type="match status" value="1"/>
</dbReference>
<evidence type="ECO:0000313" key="5">
    <source>
        <dbReference type="EMBL" id="TLX43047.1"/>
    </source>
</evidence>
<dbReference type="GO" id="GO:0047527">
    <property type="term" value="F:2,3-dihydroxybenzoate-serine ligase activity"/>
    <property type="evidence" value="ECO:0007669"/>
    <property type="project" value="TreeGrafter"/>
</dbReference>
<dbReference type="GO" id="GO:0043041">
    <property type="term" value="P:amino acid activation for nonribosomal peptide biosynthetic process"/>
    <property type="evidence" value="ECO:0007669"/>
    <property type="project" value="TreeGrafter"/>
</dbReference>
<dbReference type="Gene3D" id="3.30.300.30">
    <property type="match status" value="1"/>
</dbReference>
<dbReference type="PROSITE" id="PS00455">
    <property type="entry name" value="AMP_BINDING"/>
    <property type="match status" value="1"/>
</dbReference>
<evidence type="ECO:0000256" key="3">
    <source>
        <dbReference type="ARBA" id="ARBA00022553"/>
    </source>
</evidence>
<comment type="cofactor">
    <cofactor evidence="1">
        <name>pantetheine 4'-phosphate</name>
        <dbReference type="ChEBI" id="CHEBI:47942"/>
    </cofactor>
</comment>
<keyword evidence="3" id="KW-0597">Phosphoprotein</keyword>
<dbReference type="InterPro" id="IPR009081">
    <property type="entry name" value="PP-bd_ACP"/>
</dbReference>
<dbReference type="Pfam" id="PF00550">
    <property type="entry name" value="PP-binding"/>
    <property type="match status" value="1"/>
</dbReference>
<dbReference type="InterPro" id="IPR001242">
    <property type="entry name" value="Condensation_dom"/>
</dbReference>
<sequence length="1370" mass="147484">MAPSPHDLARRFAQLAPEKRRQFLDALAAAGVDFRLLPIPAAPRPQGRAPLSFAQNRMWVAQQMGGNGALNTIAGGLRLDGTLDADALAAAFADLAARHEALRTTFTLTLDGVPEQVIHETAPVFLDHVDLSDTADPAARLKALSDADAARPFDLLAGPLTRATLVRLAPDAHVLLLTQHHIVSDGASLAVLLRDLMALYAARRAGTPAPLALPPLHYADYAVWQRNWLEAGEMARQIEGWRTRLGDGGALLALPTDRPRPATQSHRGGRHAVTLPPELAARLRNLMQQAGASTAMGLMAVLLALLFRLTGERDLRLGIPASNRDRPETHDLVGLLVNTLVIRTEICCAISYRELLDAARAAMLDAQTLQDAPFEEVVEALQPERSLARSPLFQVMHSHLVDERPARMAGLTLSPVARDTGAIAFDLVLETTEQSDGAIIAAFGYARDLFRAATVERMAELFLALAARCLAVPDAAIADVPLVDAATLDQLSAPWPGDLPLADDLVPHLIAEAARRRPDAPAVICGDETLSFADLERSANRIAHHLLGLGVTAETRVAVGLKRGPGAVAAFLGVLKAGAAFVPFDPDHPAERIADVVTDSGAAFALVEADGPALPQAITALVLERLDLAALPDTAPPLTIHPQQLAYVIYTSGSTGRPKGVGVPHGALAMHVRATGALYGTGEETRELHFLSFAFDGAHERWMVPLAFGGAIVLRDQGLWSAEETRDALARHRVTHAGFPPAYLAQLAEWVESAGDPPPVQVYSFGGEAMPRAGFEAVKRALRPQALINGYGPTEAVISPMAWRVPASESFDGPYAPIGRAVGQRRAYVLDDGLQPVPIGVAGELYLAGEGLARGYLGRPGATAERFLPDPFGPSGRRMYRTGDRVRWLADGTVEYLGRADQQIKLRGFRIEPGEIEAQLRQEETVREALVMLRTDGAAPRLVAYVTPVEGAAAEEAPLRAALLRRLPDYMVPGRIVVLDAFPVTPNGKLDRAALPAPPETQDLVMAPEGETQQAIAAIWCDVLGRTSVGANQNFFDLGGNSLAALRVLNALKTRFPDKTIGVPLLFSHQDVASLAAAIDADAVGTTQVVRLNPRGSRPKLYCFPGLMVNTREYAPLVRRLGPDQPVTGFVCYSLTEERKSVVSVEDIAARYAAHIRAECAGGSATLLGWSWGGVLAFEAARLLAGEVDIGFVGMLDVCNLDVNFAVGRLADIASADRARLTAQVATWLDRAPMRAEWENLFARMDDTLFTQFLRYVETIGGDLPTDGPGLGSREYELWTFIDNTLLYRRYSMAPFDVPVRVWLAENSVARGLDLVDWSRYSPRVDQVEVIPGVTHREIVDSARFHDSFARSLATAWDAPHPSVLAGAAE</sequence>